<protein>
    <submittedName>
        <fullName evidence="1">Uncharacterized protein</fullName>
    </submittedName>
</protein>
<accession>A0A133UHR3</accession>
<organism evidence="1 2">
    <name type="scientific">candidate division MSBL1 archaeon SCGC-AAA259E22</name>
    <dbReference type="NCBI Taxonomy" id="1698265"/>
    <lineage>
        <taxon>Archaea</taxon>
        <taxon>Methanobacteriati</taxon>
        <taxon>Methanobacteriota</taxon>
        <taxon>candidate division MSBL1</taxon>
    </lineage>
</organism>
<gene>
    <name evidence="1" type="ORF">AKJ66_01555</name>
</gene>
<evidence type="ECO:0000313" key="1">
    <source>
        <dbReference type="EMBL" id="KXA93670.1"/>
    </source>
</evidence>
<proteinExistence type="predicted"/>
<dbReference type="EMBL" id="LHXP01000012">
    <property type="protein sequence ID" value="KXA93670.1"/>
    <property type="molecule type" value="Genomic_DNA"/>
</dbReference>
<dbReference type="Proteomes" id="UP000070657">
    <property type="component" value="Unassembled WGS sequence"/>
</dbReference>
<keyword evidence="2" id="KW-1185">Reference proteome</keyword>
<reference evidence="1 2" key="1">
    <citation type="journal article" date="2016" name="Sci. Rep.">
        <title>Metabolic traits of an uncultured archaeal lineage -MSBL1- from brine pools of the Red Sea.</title>
        <authorList>
            <person name="Mwirichia R."/>
            <person name="Alam I."/>
            <person name="Rashid M."/>
            <person name="Vinu M."/>
            <person name="Ba-Alawi W."/>
            <person name="Anthony Kamau A."/>
            <person name="Kamanda Ngugi D."/>
            <person name="Goker M."/>
            <person name="Klenk H.P."/>
            <person name="Bajic V."/>
            <person name="Stingl U."/>
        </authorList>
    </citation>
    <scope>NUCLEOTIDE SEQUENCE [LARGE SCALE GENOMIC DNA]</scope>
    <source>
        <strain evidence="1">SCGC-AAA259E22</strain>
    </source>
</reference>
<sequence>MVKLPKDTVFKIRIPETYFDFFEMRTPVVIAFSVSRGWLVLVKSGWKPLEPEEARDLINDCCNGRLNEILGVKREKKRGETSG</sequence>
<name>A0A133UHR3_9EURY</name>
<dbReference type="AlphaFoldDB" id="A0A133UHR3"/>
<comment type="caution">
    <text evidence="1">The sequence shown here is derived from an EMBL/GenBank/DDBJ whole genome shotgun (WGS) entry which is preliminary data.</text>
</comment>
<evidence type="ECO:0000313" key="2">
    <source>
        <dbReference type="Proteomes" id="UP000070657"/>
    </source>
</evidence>